<comment type="function">
    <text evidence="5">Cell division factor that enhances FtsZ-ring assembly. Directly interacts with FtsZ and promotes bundling of FtsZ protofilaments, with a reduction in FtsZ GTPase activity.</text>
</comment>
<dbReference type="Proteomes" id="UP000238326">
    <property type="component" value="Unassembled WGS sequence"/>
</dbReference>
<keyword evidence="2 5" id="KW-0132">Cell division</keyword>
<comment type="subunit">
    <text evidence="5">Interacts with FtsZ.</text>
</comment>
<gene>
    <name evidence="5" type="primary">zapD</name>
    <name evidence="6" type="ORF">C6P61_04685</name>
</gene>
<evidence type="ECO:0000256" key="5">
    <source>
        <dbReference type="HAMAP-Rule" id="MF_01092"/>
    </source>
</evidence>
<keyword evidence="7" id="KW-1185">Reference proteome</keyword>
<proteinExistence type="inferred from homology"/>
<dbReference type="NCBIfam" id="NF003656">
    <property type="entry name" value="PRK05287.1-4"/>
    <property type="match status" value="1"/>
</dbReference>
<evidence type="ECO:0000256" key="4">
    <source>
        <dbReference type="ARBA" id="ARBA00023306"/>
    </source>
</evidence>
<dbReference type="Gene3D" id="1.10.3900.10">
    <property type="entry name" value="YacF-like"/>
    <property type="match status" value="1"/>
</dbReference>
<keyword evidence="3 5" id="KW-0717">Septation</keyword>
<organism evidence="6 7">
    <name type="scientific">Malikia spinosa</name>
    <dbReference type="NCBI Taxonomy" id="86180"/>
    <lineage>
        <taxon>Bacteria</taxon>
        <taxon>Pseudomonadati</taxon>
        <taxon>Pseudomonadota</taxon>
        <taxon>Betaproteobacteria</taxon>
        <taxon>Burkholderiales</taxon>
        <taxon>Comamonadaceae</taxon>
        <taxon>Malikia</taxon>
    </lineage>
</organism>
<comment type="caution">
    <text evidence="6">The sequence shown here is derived from an EMBL/GenBank/DDBJ whole genome shotgun (WGS) entry which is preliminary data.</text>
</comment>
<dbReference type="GO" id="GO:0032153">
    <property type="term" value="C:cell division site"/>
    <property type="evidence" value="ECO:0007669"/>
    <property type="project" value="TreeGrafter"/>
</dbReference>
<dbReference type="GO" id="GO:0043093">
    <property type="term" value="P:FtsZ-dependent cytokinesis"/>
    <property type="evidence" value="ECO:0007669"/>
    <property type="project" value="UniProtKB-UniRule"/>
</dbReference>
<evidence type="ECO:0000256" key="3">
    <source>
        <dbReference type="ARBA" id="ARBA00023210"/>
    </source>
</evidence>
<dbReference type="OrthoDB" id="5294622at2"/>
<dbReference type="EMBL" id="PVLR01000012">
    <property type="protein sequence ID" value="PRD69613.1"/>
    <property type="molecule type" value="Genomic_DNA"/>
</dbReference>
<dbReference type="InterPro" id="IPR027462">
    <property type="entry name" value="ZapD_C"/>
</dbReference>
<evidence type="ECO:0000313" key="6">
    <source>
        <dbReference type="EMBL" id="PRD69613.1"/>
    </source>
</evidence>
<comment type="subcellular location">
    <subcellularLocation>
        <location evidence="5">Cytoplasm</location>
    </subcellularLocation>
    <text evidence="5">Localizes to mid-cell in an FtsZ-dependent manner.</text>
</comment>
<evidence type="ECO:0000256" key="1">
    <source>
        <dbReference type="ARBA" id="ARBA00022490"/>
    </source>
</evidence>
<dbReference type="GO" id="GO:0000917">
    <property type="term" value="P:division septum assembly"/>
    <property type="evidence" value="ECO:0007669"/>
    <property type="project" value="UniProtKB-KW"/>
</dbReference>
<dbReference type="PANTHER" id="PTHR39455">
    <property type="entry name" value="CELL DIVISION PROTEIN ZAPD"/>
    <property type="match status" value="1"/>
</dbReference>
<dbReference type="InterPro" id="IPR036268">
    <property type="entry name" value="ZapD_sf"/>
</dbReference>
<dbReference type="PANTHER" id="PTHR39455:SF1">
    <property type="entry name" value="CELL DIVISION PROTEIN ZAPD"/>
    <property type="match status" value="1"/>
</dbReference>
<sequence length="251" mass="28666">MILYEYPFNERIRTYLRLEHLLRRLGELVSRTQAVDHHYAIQTLFELMDVSSRSDLKSEVMKDIERHKQVLNGYRDSPSISEQALDGFIAQFDACFAALNSDAGRVGYSLNGHEWLMSVRNRMAIPGGTCEFDLPIYHEWLHRPVAARQRDLAQWTAEFKSLSSALDLLMKMLRDSGMPHKVVATDGQFQQHLPAGRSFQLLRLRLDPALGLVPEISGNRLLFSVRLMQRSDDGRLQPALANMPLEVTLCA</sequence>
<keyword evidence="1 5" id="KW-0963">Cytoplasm</keyword>
<evidence type="ECO:0000313" key="7">
    <source>
        <dbReference type="Proteomes" id="UP000238326"/>
    </source>
</evidence>
<dbReference type="Gene3D" id="2.60.440.10">
    <property type="entry name" value="YacF-like domains"/>
    <property type="match status" value="1"/>
</dbReference>
<name>A0A2S9KGN1_9BURK</name>
<dbReference type="SUPFAM" id="SSF160950">
    <property type="entry name" value="YacF-like"/>
    <property type="match status" value="1"/>
</dbReference>
<protein>
    <recommendedName>
        <fullName evidence="5">Cell division protein ZapD</fullName>
    </recommendedName>
    <alternativeName>
        <fullName evidence="5">Z ring-associated protein D</fullName>
    </alternativeName>
</protein>
<evidence type="ECO:0000256" key="2">
    <source>
        <dbReference type="ARBA" id="ARBA00022618"/>
    </source>
</evidence>
<dbReference type="RefSeq" id="WP_105728770.1">
    <property type="nucleotide sequence ID" value="NZ_PVLR01000012.1"/>
</dbReference>
<dbReference type="InterPro" id="IPR009777">
    <property type="entry name" value="ZapD"/>
</dbReference>
<dbReference type="AlphaFoldDB" id="A0A2S9KGN1"/>
<reference evidence="6 7" key="1">
    <citation type="submission" date="2018-03" db="EMBL/GenBank/DDBJ databases">
        <title>Comparative genomics illustrates the genes involved in a hyperalkaliphilic mechanisms of Serpentinomonas isolated from highly-alkaline calcium-rich serpentinized springs.</title>
        <authorList>
            <person name="Suzuki S."/>
            <person name="Ishii S."/>
            <person name="Walworth N."/>
            <person name="Bird L."/>
            <person name="Kuenen J.G."/>
            <person name="Nealson K.H."/>
        </authorList>
    </citation>
    <scope>NUCLEOTIDE SEQUENCE [LARGE SCALE GENOMIC DNA]</scope>
    <source>
        <strain evidence="6 7">83</strain>
    </source>
</reference>
<dbReference type="Pfam" id="PF07072">
    <property type="entry name" value="ZapD"/>
    <property type="match status" value="1"/>
</dbReference>
<keyword evidence="4 5" id="KW-0131">Cell cycle</keyword>
<dbReference type="HAMAP" id="MF_01092">
    <property type="entry name" value="ZapD"/>
    <property type="match status" value="1"/>
</dbReference>
<accession>A0A2S9KGN1</accession>
<dbReference type="GO" id="GO:0005737">
    <property type="term" value="C:cytoplasm"/>
    <property type="evidence" value="ECO:0007669"/>
    <property type="project" value="UniProtKB-SubCell"/>
</dbReference>
<comment type="similarity">
    <text evidence="5">Belongs to the ZapD family.</text>
</comment>